<dbReference type="Pfam" id="PF01222">
    <property type="entry name" value="ERG4_ERG24"/>
    <property type="match status" value="1"/>
</dbReference>
<comment type="caution">
    <text evidence="7">The sequence shown here is derived from an EMBL/GenBank/DDBJ whole genome shotgun (WGS) entry which is preliminary data.</text>
</comment>
<evidence type="ECO:0000256" key="4">
    <source>
        <dbReference type="ARBA" id="ARBA00022989"/>
    </source>
</evidence>
<name>A0A835S5B4_VANPL</name>
<keyword evidence="5 6" id="KW-0472">Membrane</keyword>
<dbReference type="PANTHER" id="PTHR21257">
    <property type="entry name" value="DELTA(14)-STEROL REDUCTASE"/>
    <property type="match status" value="1"/>
</dbReference>
<evidence type="ECO:0000313" key="7">
    <source>
        <dbReference type="EMBL" id="KAG0501779.1"/>
    </source>
</evidence>
<evidence type="ECO:0000256" key="3">
    <source>
        <dbReference type="ARBA" id="ARBA00022692"/>
    </source>
</evidence>
<accession>A0A835S5B4</accession>
<evidence type="ECO:0000313" key="8">
    <source>
        <dbReference type="Proteomes" id="UP000639772"/>
    </source>
</evidence>
<evidence type="ECO:0000256" key="5">
    <source>
        <dbReference type="ARBA" id="ARBA00023136"/>
    </source>
</evidence>
<proteinExistence type="inferred from homology"/>
<dbReference type="Proteomes" id="UP000639772">
    <property type="component" value="Chromosome 1"/>
</dbReference>
<reference evidence="7 8" key="1">
    <citation type="journal article" date="2020" name="Nat. Food">
        <title>A phased Vanilla planifolia genome enables genetic improvement of flavour and production.</title>
        <authorList>
            <person name="Hasing T."/>
            <person name="Tang H."/>
            <person name="Brym M."/>
            <person name="Khazi F."/>
            <person name="Huang T."/>
            <person name="Chambers A.H."/>
        </authorList>
    </citation>
    <scope>NUCLEOTIDE SEQUENCE [LARGE SCALE GENOMIC DNA]</scope>
    <source>
        <tissue evidence="7">Leaf</tissue>
    </source>
</reference>
<keyword evidence="4 6" id="KW-1133">Transmembrane helix</keyword>
<dbReference type="GO" id="GO:0050613">
    <property type="term" value="F:Delta14-sterol reductase activity"/>
    <property type="evidence" value="ECO:0007669"/>
    <property type="project" value="TreeGrafter"/>
</dbReference>
<dbReference type="OrthoDB" id="5326588at2759"/>
<feature type="transmembrane region" description="Helical" evidence="6">
    <location>
        <begin position="174"/>
        <end position="193"/>
    </location>
</feature>
<dbReference type="GO" id="GO:0005789">
    <property type="term" value="C:endoplasmic reticulum membrane"/>
    <property type="evidence" value="ECO:0007669"/>
    <property type="project" value="TreeGrafter"/>
</dbReference>
<evidence type="ECO:0008006" key="9">
    <source>
        <dbReference type="Google" id="ProtNLM"/>
    </source>
</evidence>
<dbReference type="PANTHER" id="PTHR21257:SF52">
    <property type="entry name" value="DELTA(14)-STEROL REDUCTASE TM7SF2"/>
    <property type="match status" value="1"/>
</dbReference>
<evidence type="ECO:0000256" key="1">
    <source>
        <dbReference type="ARBA" id="ARBA00004141"/>
    </source>
</evidence>
<evidence type="ECO:0000256" key="6">
    <source>
        <dbReference type="SAM" id="Phobius"/>
    </source>
</evidence>
<sequence>MEVGALLTSCYPSWGSVGVLFTYLGYLALAGGILPGKVIPGALLPDGNRVYYRCNGLAVLLLLIGLLWIGNVMKIFSPTVIADKGAELLLVTFIFSVMVTHILYITGCKCRDQSSSLKANVTGNFLHDWWFGVQLNPHVMNIDLKFFFIRAGMMGWLLINLSICAKSFEDGNANLSVILYQIFCALYIIDYFYHEEFMTSTWDIIAEKLGFMLVFGDLVFVPFAFTIQACELKLKF</sequence>
<dbReference type="GO" id="GO:0016126">
    <property type="term" value="P:sterol biosynthetic process"/>
    <property type="evidence" value="ECO:0007669"/>
    <property type="project" value="InterPro"/>
</dbReference>
<dbReference type="AlphaFoldDB" id="A0A835S5B4"/>
<comment type="subcellular location">
    <subcellularLocation>
        <location evidence="1">Membrane</location>
        <topology evidence="1">Multi-pass membrane protein</topology>
    </subcellularLocation>
</comment>
<comment type="similarity">
    <text evidence="2">Belongs to the ERG4/ERG24 family.</text>
</comment>
<feature type="transmembrane region" description="Helical" evidence="6">
    <location>
        <begin position="20"/>
        <end position="44"/>
    </location>
</feature>
<gene>
    <name evidence="7" type="ORF">HPP92_001851</name>
</gene>
<dbReference type="EMBL" id="JADCNM010000001">
    <property type="protein sequence ID" value="KAG0501779.1"/>
    <property type="molecule type" value="Genomic_DNA"/>
</dbReference>
<organism evidence="7 8">
    <name type="scientific">Vanilla planifolia</name>
    <name type="common">Vanilla</name>
    <dbReference type="NCBI Taxonomy" id="51239"/>
    <lineage>
        <taxon>Eukaryota</taxon>
        <taxon>Viridiplantae</taxon>
        <taxon>Streptophyta</taxon>
        <taxon>Embryophyta</taxon>
        <taxon>Tracheophyta</taxon>
        <taxon>Spermatophyta</taxon>
        <taxon>Magnoliopsida</taxon>
        <taxon>Liliopsida</taxon>
        <taxon>Asparagales</taxon>
        <taxon>Orchidaceae</taxon>
        <taxon>Vanilloideae</taxon>
        <taxon>Vanilleae</taxon>
        <taxon>Vanilla</taxon>
    </lineage>
</organism>
<evidence type="ECO:0000256" key="2">
    <source>
        <dbReference type="ARBA" id="ARBA00005402"/>
    </source>
</evidence>
<feature type="transmembrane region" description="Helical" evidence="6">
    <location>
        <begin position="88"/>
        <end position="106"/>
    </location>
</feature>
<keyword evidence="3 6" id="KW-0812">Transmembrane</keyword>
<feature type="transmembrane region" description="Helical" evidence="6">
    <location>
        <begin position="205"/>
        <end position="225"/>
    </location>
</feature>
<feature type="transmembrane region" description="Helical" evidence="6">
    <location>
        <begin position="56"/>
        <end position="76"/>
    </location>
</feature>
<feature type="transmembrane region" description="Helical" evidence="6">
    <location>
        <begin position="147"/>
        <end position="168"/>
    </location>
</feature>
<dbReference type="InterPro" id="IPR001171">
    <property type="entry name" value="ERG24_DHCR-like"/>
</dbReference>
<protein>
    <recommendedName>
        <fullName evidence="9">Delta(14)-sterol reductase</fullName>
    </recommendedName>
</protein>